<keyword evidence="2" id="KW-1185">Reference proteome</keyword>
<dbReference type="AlphaFoldDB" id="A0A392TW52"/>
<reference evidence="1 2" key="1">
    <citation type="journal article" date="2018" name="Front. Plant Sci.">
        <title>Red Clover (Trifolium pratense) and Zigzag Clover (T. medium) - A Picture of Genomic Similarities and Differences.</title>
        <authorList>
            <person name="Dluhosova J."/>
            <person name="Istvanek J."/>
            <person name="Nedelnik J."/>
            <person name="Repkova J."/>
        </authorList>
    </citation>
    <scope>NUCLEOTIDE SEQUENCE [LARGE SCALE GENOMIC DNA]</scope>
    <source>
        <strain evidence="2">cv. 10/8</strain>
        <tissue evidence="1">Leaf</tissue>
    </source>
</reference>
<proteinExistence type="predicted"/>
<comment type="caution">
    <text evidence="1">The sequence shown here is derived from an EMBL/GenBank/DDBJ whole genome shotgun (WGS) entry which is preliminary data.</text>
</comment>
<feature type="non-terminal residue" evidence="1">
    <location>
        <position position="1"/>
    </location>
</feature>
<protein>
    <submittedName>
        <fullName evidence="1">Uncharacterized protein</fullName>
    </submittedName>
</protein>
<organism evidence="1 2">
    <name type="scientific">Trifolium medium</name>
    <dbReference type="NCBI Taxonomy" id="97028"/>
    <lineage>
        <taxon>Eukaryota</taxon>
        <taxon>Viridiplantae</taxon>
        <taxon>Streptophyta</taxon>
        <taxon>Embryophyta</taxon>
        <taxon>Tracheophyta</taxon>
        <taxon>Spermatophyta</taxon>
        <taxon>Magnoliopsida</taxon>
        <taxon>eudicotyledons</taxon>
        <taxon>Gunneridae</taxon>
        <taxon>Pentapetalae</taxon>
        <taxon>rosids</taxon>
        <taxon>fabids</taxon>
        <taxon>Fabales</taxon>
        <taxon>Fabaceae</taxon>
        <taxon>Papilionoideae</taxon>
        <taxon>50 kb inversion clade</taxon>
        <taxon>NPAAA clade</taxon>
        <taxon>Hologalegina</taxon>
        <taxon>IRL clade</taxon>
        <taxon>Trifolieae</taxon>
        <taxon>Trifolium</taxon>
    </lineage>
</organism>
<dbReference type="Proteomes" id="UP000265520">
    <property type="component" value="Unassembled WGS sequence"/>
</dbReference>
<evidence type="ECO:0000313" key="1">
    <source>
        <dbReference type="EMBL" id="MCI64045.1"/>
    </source>
</evidence>
<name>A0A392TW52_9FABA</name>
<dbReference type="EMBL" id="LXQA010648192">
    <property type="protein sequence ID" value="MCI64045.1"/>
    <property type="molecule type" value="Genomic_DNA"/>
</dbReference>
<sequence length="68" mass="7847">ARPFFRVIDRLERLRSYLSPSQAEMLTEAQSVRRSLVETDPFINSVLEGIDNLHLIASNVNENSFKVR</sequence>
<evidence type="ECO:0000313" key="2">
    <source>
        <dbReference type="Proteomes" id="UP000265520"/>
    </source>
</evidence>
<accession>A0A392TW52</accession>